<dbReference type="EMBL" id="JALAYX010000001">
    <property type="protein sequence ID" value="MCJ8237575.1"/>
    <property type="molecule type" value="Genomic_DNA"/>
</dbReference>
<dbReference type="RefSeq" id="WP_245135083.1">
    <property type="nucleotide sequence ID" value="NZ_CP128477.1"/>
</dbReference>
<dbReference type="InterPro" id="IPR035093">
    <property type="entry name" value="RelE/ParE_toxin_dom_sf"/>
</dbReference>
<evidence type="ECO:0000313" key="4">
    <source>
        <dbReference type="Proteomes" id="UP001522662"/>
    </source>
</evidence>
<evidence type="ECO:0000256" key="1">
    <source>
        <dbReference type="ARBA" id="ARBA00006226"/>
    </source>
</evidence>
<dbReference type="PANTHER" id="PTHR33755:SF6">
    <property type="entry name" value="PLASMID STABILIZATION SYSTEM PROTEIN"/>
    <property type="match status" value="1"/>
</dbReference>
<proteinExistence type="inferred from homology"/>
<geneLocation type="plasmid" evidence="3">
    <name>unnamed</name>
</geneLocation>
<keyword evidence="3" id="KW-0614">Plasmid</keyword>
<keyword evidence="2" id="KW-1277">Toxin-antitoxin system</keyword>
<dbReference type="Proteomes" id="UP001522662">
    <property type="component" value="Unassembled WGS sequence"/>
</dbReference>
<dbReference type="Gene3D" id="3.30.2310.20">
    <property type="entry name" value="RelE-like"/>
    <property type="match status" value="1"/>
</dbReference>
<dbReference type="InterPro" id="IPR051803">
    <property type="entry name" value="TA_system_RelE-like_toxin"/>
</dbReference>
<comment type="caution">
    <text evidence="3">The sequence shown here is derived from an EMBL/GenBank/DDBJ whole genome shotgun (WGS) entry which is preliminary data.</text>
</comment>
<dbReference type="PANTHER" id="PTHR33755">
    <property type="entry name" value="TOXIN PARE1-RELATED"/>
    <property type="match status" value="1"/>
</dbReference>
<accession>A0ABT0CWP6</accession>
<sequence>MIVRWTRQAIHDRASIFEYIVEKNPVAALAIDNTFEQAVIQLGQFPHSGKIGLVPGTRELLPHPSYRLIYEVTNGKLAILAIVHASRQWPPTDRD</sequence>
<name>A0ABT0CWP6_9HYPH</name>
<reference evidence="3 4" key="1">
    <citation type="submission" date="2022-03" db="EMBL/GenBank/DDBJ databases">
        <title>Rhizobium SSM4.3 sp. nov., isolated from Sediment (Gouqi Island).</title>
        <authorList>
            <person name="Chen G."/>
        </authorList>
    </citation>
    <scope>NUCLEOTIDE SEQUENCE [LARGE SCALE GENOMIC DNA]</scope>
    <source>
        <strain evidence="3 4">SSM4.3</strain>
        <plasmid evidence="3">unnamed</plasmid>
    </source>
</reference>
<organism evidence="3 4">
    <name type="scientific">Peteryoungia algae</name>
    <dbReference type="NCBI Taxonomy" id="2919917"/>
    <lineage>
        <taxon>Bacteria</taxon>
        <taxon>Pseudomonadati</taxon>
        <taxon>Pseudomonadota</taxon>
        <taxon>Alphaproteobacteria</taxon>
        <taxon>Hyphomicrobiales</taxon>
        <taxon>Rhizobiaceae</taxon>
        <taxon>Peteryoungia</taxon>
    </lineage>
</organism>
<comment type="similarity">
    <text evidence="1">Belongs to the RelE toxin family.</text>
</comment>
<dbReference type="Pfam" id="PF05016">
    <property type="entry name" value="ParE_toxin"/>
    <property type="match status" value="1"/>
</dbReference>
<evidence type="ECO:0000256" key="2">
    <source>
        <dbReference type="ARBA" id="ARBA00022649"/>
    </source>
</evidence>
<evidence type="ECO:0000313" key="3">
    <source>
        <dbReference type="EMBL" id="MCJ8237575.1"/>
    </source>
</evidence>
<dbReference type="NCBIfam" id="TIGR02385">
    <property type="entry name" value="RelE_StbE"/>
    <property type="match status" value="1"/>
</dbReference>
<protein>
    <submittedName>
        <fullName evidence="3">Type II toxin-antitoxin system RelE/ParE family toxin</fullName>
    </submittedName>
</protein>
<gene>
    <name evidence="3" type="ORF">MKJ03_04500</name>
</gene>
<keyword evidence="4" id="KW-1185">Reference proteome</keyword>
<dbReference type="InterPro" id="IPR007712">
    <property type="entry name" value="RelE/ParE_toxin"/>
</dbReference>